<dbReference type="Proteomes" id="UP000268093">
    <property type="component" value="Unassembled WGS sequence"/>
</dbReference>
<protein>
    <submittedName>
        <fullName evidence="1">Uncharacterized protein</fullName>
    </submittedName>
</protein>
<evidence type="ECO:0000313" key="1">
    <source>
        <dbReference type="EMBL" id="RUP51488.1"/>
    </source>
</evidence>
<dbReference type="EMBL" id="RBNI01000695">
    <property type="protein sequence ID" value="RUP51488.1"/>
    <property type="molecule type" value="Genomic_DNA"/>
</dbReference>
<name>A0A433DKT7_9FUNG</name>
<organism evidence="1 2">
    <name type="scientific">Jimgerdemannia flammicorona</name>
    <dbReference type="NCBI Taxonomy" id="994334"/>
    <lineage>
        <taxon>Eukaryota</taxon>
        <taxon>Fungi</taxon>
        <taxon>Fungi incertae sedis</taxon>
        <taxon>Mucoromycota</taxon>
        <taxon>Mucoromycotina</taxon>
        <taxon>Endogonomycetes</taxon>
        <taxon>Endogonales</taxon>
        <taxon>Endogonaceae</taxon>
        <taxon>Jimgerdemannia</taxon>
    </lineage>
</organism>
<gene>
    <name evidence="1" type="ORF">BC936DRAFT_147899</name>
</gene>
<proteinExistence type="predicted"/>
<keyword evidence="2" id="KW-1185">Reference proteome</keyword>
<comment type="caution">
    <text evidence="1">The sequence shown here is derived from an EMBL/GenBank/DDBJ whole genome shotgun (WGS) entry which is preliminary data.</text>
</comment>
<sequence length="71" mass="7939">MATRLVPPTVGTTYRKGFTKISPSTIRVTWSLNVHTVEAKLSYNEWTSAVLLGVALPNLAYSVRQFMQVKI</sequence>
<dbReference type="AlphaFoldDB" id="A0A433DKT7"/>
<accession>A0A433DKT7</accession>
<reference evidence="1 2" key="1">
    <citation type="journal article" date="2018" name="New Phytol.">
        <title>Phylogenomics of Endogonaceae and evolution of mycorrhizas within Mucoromycota.</title>
        <authorList>
            <person name="Chang Y."/>
            <person name="Desiro A."/>
            <person name="Na H."/>
            <person name="Sandor L."/>
            <person name="Lipzen A."/>
            <person name="Clum A."/>
            <person name="Barry K."/>
            <person name="Grigoriev I.V."/>
            <person name="Martin F.M."/>
            <person name="Stajich J.E."/>
            <person name="Smith M.E."/>
            <person name="Bonito G."/>
            <person name="Spatafora J.W."/>
        </authorList>
    </citation>
    <scope>NUCLEOTIDE SEQUENCE [LARGE SCALE GENOMIC DNA]</scope>
    <source>
        <strain evidence="1 2">GMNB39</strain>
    </source>
</reference>
<evidence type="ECO:0000313" key="2">
    <source>
        <dbReference type="Proteomes" id="UP000268093"/>
    </source>
</evidence>